<dbReference type="AlphaFoldDB" id="A0A0V0JAD0"/>
<feature type="non-terminal residue" evidence="6">
    <location>
        <position position="1"/>
    </location>
</feature>
<dbReference type="GO" id="GO:0070531">
    <property type="term" value="C:BRCA1-A complex"/>
    <property type="evidence" value="ECO:0007669"/>
    <property type="project" value="TreeGrafter"/>
</dbReference>
<organism evidence="6">
    <name type="scientific">Schistocephalus solidus</name>
    <name type="common">Tapeworm</name>
    <dbReference type="NCBI Taxonomy" id="70667"/>
    <lineage>
        <taxon>Eukaryota</taxon>
        <taxon>Metazoa</taxon>
        <taxon>Spiralia</taxon>
        <taxon>Lophotrochozoa</taxon>
        <taxon>Platyhelminthes</taxon>
        <taxon>Cestoda</taxon>
        <taxon>Eucestoda</taxon>
        <taxon>Diphyllobothriidea</taxon>
        <taxon>Diphyllobothriidae</taxon>
        <taxon>Schistocephalus</taxon>
    </lineage>
</organism>
<dbReference type="InterPro" id="IPR036770">
    <property type="entry name" value="Ankyrin_rpt-contain_sf"/>
</dbReference>
<protein>
    <submittedName>
        <fullName evidence="6">Eye-specific diacylglycerol kinase</fullName>
    </submittedName>
</protein>
<dbReference type="GO" id="GO:0016301">
    <property type="term" value="F:kinase activity"/>
    <property type="evidence" value="ECO:0007669"/>
    <property type="project" value="UniProtKB-KW"/>
</dbReference>
<dbReference type="GO" id="GO:0031436">
    <property type="term" value="C:BRCA1-BARD1 complex"/>
    <property type="evidence" value="ECO:0007669"/>
    <property type="project" value="TreeGrafter"/>
</dbReference>
<keyword evidence="6" id="KW-0808">Transferase</keyword>
<feature type="repeat" description="ANK" evidence="3">
    <location>
        <begin position="442"/>
        <end position="464"/>
    </location>
</feature>
<evidence type="ECO:0000256" key="4">
    <source>
        <dbReference type="SAM" id="MobiDB-lite"/>
    </source>
</evidence>
<evidence type="ECO:0000256" key="2">
    <source>
        <dbReference type="ARBA" id="ARBA00023043"/>
    </source>
</evidence>
<dbReference type="PROSITE" id="PS50088">
    <property type="entry name" value="ANK_REPEAT"/>
    <property type="match status" value="1"/>
</dbReference>
<dbReference type="PANTHER" id="PTHR24171:SF8">
    <property type="entry name" value="BRCA1-ASSOCIATED RING DOMAIN PROTEIN 1"/>
    <property type="match status" value="1"/>
</dbReference>
<reference evidence="6" key="1">
    <citation type="submission" date="2016-01" db="EMBL/GenBank/DDBJ databases">
        <title>Reference transcriptome for the parasite Schistocephalus solidus: insights into the molecular evolution of parasitism.</title>
        <authorList>
            <person name="Hebert F.O."/>
            <person name="Grambauer S."/>
            <person name="Barber I."/>
            <person name="Landry C.R."/>
            <person name="Aubin-Horth N."/>
        </authorList>
    </citation>
    <scope>NUCLEOTIDE SEQUENCE</scope>
</reference>
<feature type="region of interest" description="Disordered" evidence="4">
    <location>
        <begin position="148"/>
        <end position="183"/>
    </location>
</feature>
<evidence type="ECO:0000256" key="1">
    <source>
        <dbReference type="ARBA" id="ARBA00022737"/>
    </source>
</evidence>
<evidence type="ECO:0000256" key="3">
    <source>
        <dbReference type="PROSITE-ProRule" id="PRU00023"/>
    </source>
</evidence>
<feature type="region of interest" description="Disordered" evidence="4">
    <location>
        <begin position="263"/>
        <end position="288"/>
    </location>
</feature>
<dbReference type="Pfam" id="PF23578">
    <property type="entry name" value="DGKI"/>
    <property type="match status" value="1"/>
</dbReference>
<keyword evidence="1" id="KW-0677">Repeat</keyword>
<dbReference type="InterPro" id="IPR002110">
    <property type="entry name" value="Ankyrin_rpt"/>
</dbReference>
<name>A0A0V0JAD0_SCHSO</name>
<dbReference type="InterPro" id="IPR056383">
    <property type="entry name" value="DGKI-like_dom"/>
</dbReference>
<dbReference type="GO" id="GO:0085020">
    <property type="term" value="P:protein K6-linked ubiquitination"/>
    <property type="evidence" value="ECO:0007669"/>
    <property type="project" value="TreeGrafter"/>
</dbReference>
<dbReference type="PROSITE" id="PS50297">
    <property type="entry name" value="ANK_REP_REGION"/>
    <property type="match status" value="1"/>
</dbReference>
<evidence type="ECO:0000313" key="6">
    <source>
        <dbReference type="EMBL" id="JAP61951.1"/>
    </source>
</evidence>
<keyword evidence="2 3" id="KW-0040">ANK repeat</keyword>
<evidence type="ECO:0000259" key="5">
    <source>
        <dbReference type="Pfam" id="PF23578"/>
    </source>
</evidence>
<dbReference type="Gene3D" id="1.25.40.20">
    <property type="entry name" value="Ankyrin repeat-containing domain"/>
    <property type="match status" value="1"/>
</dbReference>
<dbReference type="GO" id="GO:0004842">
    <property type="term" value="F:ubiquitin-protein transferase activity"/>
    <property type="evidence" value="ECO:0007669"/>
    <property type="project" value="TreeGrafter"/>
</dbReference>
<dbReference type="EMBL" id="GEEE01001274">
    <property type="protein sequence ID" value="JAP61951.1"/>
    <property type="molecule type" value="Transcribed_RNA"/>
</dbReference>
<dbReference type="PANTHER" id="PTHR24171">
    <property type="entry name" value="ANKYRIN REPEAT DOMAIN-CONTAINING PROTEIN 39-RELATED"/>
    <property type="match status" value="1"/>
</dbReference>
<feature type="domain" description="Diacylglycerol kinase iota-like" evidence="5">
    <location>
        <begin position="35"/>
        <end position="129"/>
    </location>
</feature>
<dbReference type="SUPFAM" id="SSF48403">
    <property type="entry name" value="Ankyrin repeat"/>
    <property type="match status" value="1"/>
</dbReference>
<dbReference type="Pfam" id="PF12796">
    <property type="entry name" value="Ank_2"/>
    <property type="match status" value="1"/>
</dbReference>
<gene>
    <name evidence="6" type="primary">DGK2</name>
    <name evidence="6" type="ORF">TR117361</name>
</gene>
<proteinExistence type="predicted"/>
<feature type="compositionally biased region" description="Polar residues" evidence="4">
    <location>
        <begin position="267"/>
        <end position="282"/>
    </location>
</feature>
<keyword evidence="6" id="KW-0418">Kinase</keyword>
<accession>A0A0V0JAD0</accession>
<dbReference type="SMART" id="SM00248">
    <property type="entry name" value="ANK"/>
    <property type="match status" value="3"/>
</dbReference>
<sequence>ADGASPAHSLLSTGGERSVSAFIILPKQKCDFEDLDSLCKTARFFANLNIGAHTDLSVVRALISKSSMQPAVSPPNDGRDQINRGLPSEWIFLDMTAINGNVFGIDPSTESSHFLIDILSDHDELFLIDISHNPPGDESGDQAVNIGAGMPNRDPSSPGNFPSLPTKGNNCGDTSPKRRGSCSPQFWRVSDLDLSVADPVPPTRQHRTVSSPGALLMREADEQIWTSEASVFGTTSSTRITNVNCVTKGSIVSLNTAQFEEIRPSHPTENTTTSHEQQQKKVQPTAAAASMVEIEKISRRANGWRRTSARLRRKLKLSLSADVKSMHIYGFLPKRVLSLSSLCTTPGGCNASCPKASTLQPANGPQALLVAPPTSGLPVENSPSERCLHGDSPAVVSASFPQVVSGTRKLSAAFLRACRDGDLEDVRYLLDIGVSPLVVDSAGLSGLHMACKYGHLEVVEYLLRTAPPEILELRDFKKEQTALHKAAAYRRRRICEALVRARASLLSEDRKGQTPRLLALTAKDDRLALFLHHEELREILAKEQGRIEI</sequence>